<accession>A0A6A5TJM2</accession>
<evidence type="ECO:0000313" key="2">
    <source>
        <dbReference type="EMBL" id="KAF1952558.1"/>
    </source>
</evidence>
<evidence type="ECO:0000313" key="3">
    <source>
        <dbReference type="Proteomes" id="UP000800035"/>
    </source>
</evidence>
<feature type="compositionally biased region" description="Acidic residues" evidence="1">
    <location>
        <begin position="18"/>
        <end position="27"/>
    </location>
</feature>
<keyword evidence="3" id="KW-1185">Reference proteome</keyword>
<sequence length="124" mass="13360">MRLAQRKAQLKSTREREDDVEGDEETQEREVKEGHARFARMFEGIEDSSSSGSERDDAEGEEVVGKLEVGGEEGGDEGKEEGEREEGKGAEGEGEGEEGSKEKAEGKAEAEAEGEEKEGGVVVV</sequence>
<feature type="compositionally biased region" description="Basic and acidic residues" evidence="1">
    <location>
        <begin position="98"/>
        <end position="110"/>
    </location>
</feature>
<name>A0A6A5TJM2_9PLEO</name>
<gene>
    <name evidence="2" type="ORF">CC80DRAFT_495337</name>
</gene>
<feature type="compositionally biased region" description="Acidic residues" evidence="1">
    <location>
        <begin position="70"/>
        <end position="80"/>
    </location>
</feature>
<feature type="region of interest" description="Disordered" evidence="1">
    <location>
        <begin position="1"/>
        <end position="124"/>
    </location>
</feature>
<dbReference type="EMBL" id="ML977010">
    <property type="protein sequence ID" value="KAF1952558.1"/>
    <property type="molecule type" value="Genomic_DNA"/>
</dbReference>
<dbReference type="Proteomes" id="UP000800035">
    <property type="component" value="Unassembled WGS sequence"/>
</dbReference>
<organism evidence="2 3">
    <name type="scientific">Byssothecium circinans</name>
    <dbReference type="NCBI Taxonomy" id="147558"/>
    <lineage>
        <taxon>Eukaryota</taxon>
        <taxon>Fungi</taxon>
        <taxon>Dikarya</taxon>
        <taxon>Ascomycota</taxon>
        <taxon>Pezizomycotina</taxon>
        <taxon>Dothideomycetes</taxon>
        <taxon>Pleosporomycetidae</taxon>
        <taxon>Pleosporales</taxon>
        <taxon>Massarineae</taxon>
        <taxon>Massarinaceae</taxon>
        <taxon>Byssothecium</taxon>
    </lineage>
</organism>
<reference evidence="2" key="1">
    <citation type="journal article" date="2020" name="Stud. Mycol.">
        <title>101 Dothideomycetes genomes: a test case for predicting lifestyles and emergence of pathogens.</title>
        <authorList>
            <person name="Haridas S."/>
            <person name="Albert R."/>
            <person name="Binder M."/>
            <person name="Bloem J."/>
            <person name="Labutti K."/>
            <person name="Salamov A."/>
            <person name="Andreopoulos B."/>
            <person name="Baker S."/>
            <person name="Barry K."/>
            <person name="Bills G."/>
            <person name="Bluhm B."/>
            <person name="Cannon C."/>
            <person name="Castanera R."/>
            <person name="Culley D."/>
            <person name="Daum C."/>
            <person name="Ezra D."/>
            <person name="Gonzalez J."/>
            <person name="Henrissat B."/>
            <person name="Kuo A."/>
            <person name="Liang C."/>
            <person name="Lipzen A."/>
            <person name="Lutzoni F."/>
            <person name="Magnuson J."/>
            <person name="Mondo S."/>
            <person name="Nolan M."/>
            <person name="Ohm R."/>
            <person name="Pangilinan J."/>
            <person name="Park H.-J."/>
            <person name="Ramirez L."/>
            <person name="Alfaro M."/>
            <person name="Sun H."/>
            <person name="Tritt A."/>
            <person name="Yoshinaga Y."/>
            <person name="Zwiers L.-H."/>
            <person name="Turgeon B."/>
            <person name="Goodwin S."/>
            <person name="Spatafora J."/>
            <person name="Crous P."/>
            <person name="Grigoriev I."/>
        </authorList>
    </citation>
    <scope>NUCLEOTIDE SEQUENCE</scope>
    <source>
        <strain evidence="2">CBS 675.92</strain>
    </source>
</reference>
<evidence type="ECO:0000256" key="1">
    <source>
        <dbReference type="SAM" id="MobiDB-lite"/>
    </source>
</evidence>
<proteinExistence type="predicted"/>
<protein>
    <submittedName>
        <fullName evidence="2">Uncharacterized protein</fullName>
    </submittedName>
</protein>
<dbReference type="AlphaFoldDB" id="A0A6A5TJM2"/>
<feature type="compositionally biased region" description="Basic and acidic residues" evidence="1">
    <location>
        <begin position="81"/>
        <end position="91"/>
    </location>
</feature>